<evidence type="ECO:0000256" key="10">
    <source>
        <dbReference type="ARBA" id="ARBA00022842"/>
    </source>
</evidence>
<reference evidence="15 16" key="1">
    <citation type="journal article" date="2019" name="Front. Microbiol.">
        <title>Genomic Features for Desiccation Tolerance and Sugar Biosynthesis in the Extremophile Gloeocapsopsis sp. UTEX B3054.</title>
        <authorList>
            <person name="Urrejola C."/>
            <person name="Alcorta J."/>
            <person name="Salas L."/>
            <person name="Vasquez M."/>
            <person name="Polz M.F."/>
            <person name="Vicuna R."/>
            <person name="Diez B."/>
        </authorList>
    </citation>
    <scope>NUCLEOTIDE SEQUENCE [LARGE SCALE GENOMIC DNA]</scope>
    <source>
        <strain evidence="15 16">1H9</strain>
    </source>
</reference>
<dbReference type="GO" id="GO:0004747">
    <property type="term" value="F:ribokinase activity"/>
    <property type="evidence" value="ECO:0007669"/>
    <property type="project" value="UniProtKB-UniRule"/>
</dbReference>
<evidence type="ECO:0000256" key="1">
    <source>
        <dbReference type="ARBA" id="ARBA00005380"/>
    </source>
</evidence>
<dbReference type="SUPFAM" id="SSF53613">
    <property type="entry name" value="Ribokinase-like"/>
    <property type="match status" value="1"/>
</dbReference>
<keyword evidence="16" id="KW-1185">Reference proteome</keyword>
<dbReference type="InterPro" id="IPR011611">
    <property type="entry name" value="PfkB_dom"/>
</dbReference>
<feature type="binding site" evidence="13">
    <location>
        <begin position="252"/>
        <end position="253"/>
    </location>
    <ligand>
        <name>ATP</name>
        <dbReference type="ChEBI" id="CHEBI:30616"/>
    </ligand>
</feature>
<keyword evidence="9 13" id="KW-0067">ATP-binding</keyword>
<evidence type="ECO:0000256" key="3">
    <source>
        <dbReference type="ARBA" id="ARBA00016943"/>
    </source>
</evidence>
<feature type="active site" description="Proton acceptor" evidence="13">
    <location>
        <position position="253"/>
    </location>
</feature>
<comment type="caution">
    <text evidence="13">Lacks conserved residue(s) required for the propagation of feature annotation.</text>
</comment>
<dbReference type="AlphaFoldDB" id="A0A6N8FTA0"/>
<evidence type="ECO:0000259" key="14">
    <source>
        <dbReference type="Pfam" id="PF00294"/>
    </source>
</evidence>
<feature type="binding site" evidence="13">
    <location>
        <position position="140"/>
    </location>
    <ligand>
        <name>substrate</name>
    </ligand>
</feature>
<evidence type="ECO:0000256" key="5">
    <source>
        <dbReference type="ARBA" id="ARBA00022679"/>
    </source>
</evidence>
<comment type="pathway">
    <text evidence="13">Carbohydrate metabolism; D-ribose degradation; D-ribose 5-phosphate from beta-D-ribopyranose: step 2/2.</text>
</comment>
<feature type="binding site" evidence="13">
    <location>
        <position position="249"/>
    </location>
    <ligand>
        <name>K(+)</name>
        <dbReference type="ChEBI" id="CHEBI:29103"/>
    </ligand>
</feature>
<comment type="similarity">
    <text evidence="13">Belongs to the carbohydrate kinase PfkB family. Ribokinase subfamily.</text>
</comment>
<evidence type="ECO:0000256" key="11">
    <source>
        <dbReference type="ARBA" id="ARBA00022958"/>
    </source>
</evidence>
<evidence type="ECO:0000256" key="13">
    <source>
        <dbReference type="HAMAP-Rule" id="MF_01987"/>
    </source>
</evidence>
<comment type="activity regulation">
    <text evidence="13">Activated by a monovalent cation that binds near, but not in, the active site. The most likely occupant of the site in vivo is potassium. Ion binding induces a conformational change that may alter substrate affinity.</text>
</comment>
<evidence type="ECO:0000313" key="16">
    <source>
        <dbReference type="Proteomes" id="UP000441797"/>
    </source>
</evidence>
<evidence type="ECO:0000256" key="8">
    <source>
        <dbReference type="ARBA" id="ARBA00022777"/>
    </source>
</evidence>
<dbReference type="PANTHER" id="PTHR10584:SF166">
    <property type="entry name" value="RIBOKINASE"/>
    <property type="match status" value="1"/>
</dbReference>
<evidence type="ECO:0000256" key="4">
    <source>
        <dbReference type="ARBA" id="ARBA00022490"/>
    </source>
</evidence>
<evidence type="ECO:0000313" key="15">
    <source>
        <dbReference type="EMBL" id="MUL35176.1"/>
    </source>
</evidence>
<keyword evidence="8 13" id="KW-0418">Kinase</keyword>
<dbReference type="HAMAP" id="MF_01987">
    <property type="entry name" value="Ribokinase"/>
    <property type="match status" value="1"/>
</dbReference>
<dbReference type="GO" id="GO:0005829">
    <property type="term" value="C:cytosol"/>
    <property type="evidence" value="ECO:0007669"/>
    <property type="project" value="TreeGrafter"/>
</dbReference>
<keyword evidence="6 13" id="KW-0479">Metal-binding</keyword>
<feature type="domain" description="Carbohydrate kinase PfkB" evidence="14">
    <location>
        <begin position="4"/>
        <end position="296"/>
    </location>
</feature>
<evidence type="ECO:0000256" key="9">
    <source>
        <dbReference type="ARBA" id="ARBA00022840"/>
    </source>
</evidence>
<protein>
    <recommendedName>
        <fullName evidence="3 13">Ribokinase</fullName>
        <shortName evidence="13">RK</shortName>
        <ecNumber evidence="2 13">2.7.1.15</ecNumber>
    </recommendedName>
</protein>
<proteinExistence type="inferred from homology"/>
<feature type="binding site" evidence="13">
    <location>
        <position position="286"/>
    </location>
    <ligand>
        <name>K(+)</name>
        <dbReference type="ChEBI" id="CHEBI:29103"/>
    </ligand>
</feature>
<dbReference type="CDD" id="cd01174">
    <property type="entry name" value="ribokinase"/>
    <property type="match status" value="1"/>
</dbReference>
<keyword evidence="5 13" id="KW-0808">Transferase</keyword>
<dbReference type="GO" id="GO:0019303">
    <property type="term" value="P:D-ribose catabolic process"/>
    <property type="evidence" value="ECO:0007669"/>
    <property type="project" value="UniProtKB-UniRule"/>
</dbReference>
<feature type="binding site" evidence="13">
    <location>
        <position position="185"/>
    </location>
    <ligand>
        <name>ATP</name>
        <dbReference type="ChEBI" id="CHEBI:30616"/>
    </ligand>
</feature>
<feature type="binding site" evidence="13">
    <location>
        <position position="247"/>
    </location>
    <ligand>
        <name>K(+)</name>
        <dbReference type="ChEBI" id="CHEBI:29103"/>
    </ligand>
</feature>
<dbReference type="GO" id="GO:0046872">
    <property type="term" value="F:metal ion binding"/>
    <property type="evidence" value="ECO:0007669"/>
    <property type="project" value="UniProtKB-KW"/>
</dbReference>
<keyword evidence="12 13" id="KW-0119">Carbohydrate metabolism</keyword>
<feature type="binding site" evidence="13">
    <location>
        <position position="283"/>
    </location>
    <ligand>
        <name>K(+)</name>
        <dbReference type="ChEBI" id="CHEBI:29103"/>
    </ligand>
</feature>
<comment type="function">
    <text evidence="13">Catalyzes the phosphorylation of ribose at O-5 in a reaction requiring ATP and magnesium. The resulting D-ribose-5-phosphate can then be used either for sythesis of nucleotides, histidine, and tryptophan, or as a component of the pentose phosphate pathway.</text>
</comment>
<dbReference type="InterPro" id="IPR017583">
    <property type="entry name" value="Tagatose/fructose_Pkinase"/>
</dbReference>
<comment type="catalytic activity">
    <reaction evidence="13">
        <text>D-ribose + ATP = D-ribose 5-phosphate + ADP + H(+)</text>
        <dbReference type="Rhea" id="RHEA:13697"/>
        <dbReference type="ChEBI" id="CHEBI:15378"/>
        <dbReference type="ChEBI" id="CHEBI:30616"/>
        <dbReference type="ChEBI" id="CHEBI:47013"/>
        <dbReference type="ChEBI" id="CHEBI:78346"/>
        <dbReference type="ChEBI" id="CHEBI:456216"/>
        <dbReference type="EC" id="2.7.1.15"/>
    </reaction>
</comment>
<feature type="binding site" evidence="13">
    <location>
        <position position="253"/>
    </location>
    <ligand>
        <name>substrate</name>
    </ligand>
</feature>
<feature type="binding site" evidence="13">
    <location>
        <begin position="221"/>
        <end position="226"/>
    </location>
    <ligand>
        <name>ATP</name>
        <dbReference type="ChEBI" id="CHEBI:30616"/>
    </ligand>
</feature>
<dbReference type="InterPro" id="IPR011877">
    <property type="entry name" value="Ribokinase"/>
</dbReference>
<keyword evidence="10 13" id="KW-0460">Magnesium</keyword>
<feature type="binding site" evidence="13">
    <location>
        <position position="292"/>
    </location>
    <ligand>
        <name>K(+)</name>
        <dbReference type="ChEBI" id="CHEBI:29103"/>
    </ligand>
</feature>
<accession>A0A6N8FTA0</accession>
<dbReference type="EC" id="2.7.1.15" evidence="2 13"/>
<keyword evidence="7 13" id="KW-0547">Nucleotide-binding</keyword>
<comment type="caution">
    <text evidence="15">The sequence shown here is derived from an EMBL/GenBank/DDBJ whole genome shotgun (WGS) entry which is preliminary data.</text>
</comment>
<feature type="binding site" evidence="13">
    <location>
        <position position="288"/>
    </location>
    <ligand>
        <name>K(+)</name>
        <dbReference type="ChEBI" id="CHEBI:29103"/>
    </ligand>
</feature>
<keyword evidence="4 13" id="KW-0963">Cytoplasm</keyword>
<dbReference type="FunFam" id="3.40.1190.20:FF:000012">
    <property type="entry name" value="Ribokinase"/>
    <property type="match status" value="1"/>
</dbReference>
<dbReference type="PRINTS" id="PR00990">
    <property type="entry name" value="RIBOKINASE"/>
</dbReference>
<dbReference type="PROSITE" id="PS00584">
    <property type="entry name" value="PFKB_KINASES_2"/>
    <property type="match status" value="1"/>
</dbReference>
<dbReference type="Gene3D" id="3.40.1190.20">
    <property type="match status" value="1"/>
</dbReference>
<keyword evidence="11 13" id="KW-0630">Potassium</keyword>
<organism evidence="15 16">
    <name type="scientific">Gloeocapsopsis dulcis AAB1 = 1H9</name>
    <dbReference type="NCBI Taxonomy" id="1433147"/>
    <lineage>
        <taxon>Bacteria</taxon>
        <taxon>Bacillati</taxon>
        <taxon>Cyanobacteriota</taxon>
        <taxon>Cyanophyceae</taxon>
        <taxon>Oscillatoriophycideae</taxon>
        <taxon>Chroococcales</taxon>
        <taxon>Chroococcaceae</taxon>
        <taxon>Gloeocapsopsis</taxon>
        <taxon>Gloeocapsopsis dulcis</taxon>
    </lineage>
</organism>
<evidence type="ECO:0000256" key="12">
    <source>
        <dbReference type="ARBA" id="ARBA00023277"/>
    </source>
</evidence>
<comment type="cofactor">
    <cofactor evidence="13">
        <name>Mg(2+)</name>
        <dbReference type="ChEBI" id="CHEBI:18420"/>
    </cofactor>
    <text evidence="13">Requires a divalent cation, most likely magnesium in vivo, as an electrophilic catalyst to aid phosphoryl group transfer. It is the chelate of the metal and the nucleotide that is the actual substrate.</text>
</comment>
<name>A0A6N8FTA0_9CHRO</name>
<sequence>MNPHVLVFGSINMDLVAKVPRLPVPGETLLGHNFATVPGGKGANQAVAVARLGVATAIIGRVGNQFGQELLHNLQSDRVQTDGVYIDTSNTSGVAVIAVDDNAENHIIVIPGANANVSEEDIERLTQLLPTASILLLQLEIPLSAVQQAAQVAQQAGVRVILDPAPAPTELPSELYSLVDIITPNAVETGQLVKFEVNSPESAQKAAIVLQQRGVKTVIIKLGAKGVFCASSDETFFIPAFSVKAVDTVAAGDAFNGGLATALSQGYSLREAVTWGAATGALSATKAGAQSSLPTRQTVEAFLQEHR</sequence>
<dbReference type="EMBL" id="NAPY01000002">
    <property type="protein sequence ID" value="MUL35176.1"/>
    <property type="molecule type" value="Genomic_DNA"/>
</dbReference>
<evidence type="ECO:0000256" key="7">
    <source>
        <dbReference type="ARBA" id="ARBA00022741"/>
    </source>
</evidence>
<feature type="binding site" evidence="13">
    <location>
        <begin position="40"/>
        <end position="44"/>
    </location>
    <ligand>
        <name>substrate</name>
    </ligand>
</feature>
<comment type="subcellular location">
    <subcellularLocation>
        <location evidence="13">Cytoplasm</location>
    </subcellularLocation>
</comment>
<dbReference type="InterPro" id="IPR029056">
    <property type="entry name" value="Ribokinase-like"/>
</dbReference>
<dbReference type="PANTHER" id="PTHR10584">
    <property type="entry name" value="SUGAR KINASE"/>
    <property type="match status" value="1"/>
</dbReference>
<dbReference type="InterPro" id="IPR002139">
    <property type="entry name" value="Ribo/fructo_kinase"/>
</dbReference>
<dbReference type="InterPro" id="IPR002173">
    <property type="entry name" value="Carboh/pur_kinase_PfkB_CS"/>
</dbReference>
<dbReference type="RefSeq" id="WP_105220142.1">
    <property type="nucleotide sequence ID" value="NZ_CAWNSU010000057.1"/>
</dbReference>
<dbReference type="Proteomes" id="UP000441797">
    <property type="component" value="Unassembled WGS sequence"/>
</dbReference>
<dbReference type="OrthoDB" id="9775849at2"/>
<dbReference type="NCBIfam" id="TIGR02152">
    <property type="entry name" value="D_ribokin_bact"/>
    <property type="match status" value="1"/>
</dbReference>
<evidence type="ECO:0000256" key="2">
    <source>
        <dbReference type="ARBA" id="ARBA00012035"/>
    </source>
</evidence>
<dbReference type="Pfam" id="PF00294">
    <property type="entry name" value="PfkB"/>
    <property type="match status" value="1"/>
</dbReference>
<comment type="similarity">
    <text evidence="1">Belongs to the carbohydrate kinase pfkB family.</text>
</comment>
<gene>
    <name evidence="13" type="primary">rbsK</name>
    <name evidence="15" type="ORF">BWI75_02075</name>
</gene>
<dbReference type="UniPathway" id="UPA00916">
    <property type="reaction ID" value="UER00889"/>
</dbReference>
<dbReference type="PIRSF" id="PIRSF000535">
    <property type="entry name" value="1PFK/6PFK/LacC"/>
    <property type="match status" value="1"/>
</dbReference>
<evidence type="ECO:0000256" key="6">
    <source>
        <dbReference type="ARBA" id="ARBA00022723"/>
    </source>
</evidence>
<dbReference type="PROSITE" id="PS00583">
    <property type="entry name" value="PFKB_KINASES_1"/>
    <property type="match status" value="1"/>
</dbReference>
<dbReference type="GO" id="GO:0005524">
    <property type="term" value="F:ATP binding"/>
    <property type="evidence" value="ECO:0007669"/>
    <property type="project" value="UniProtKB-UniRule"/>
</dbReference>
<comment type="subunit">
    <text evidence="13">Homodimer.</text>
</comment>
<feature type="binding site" evidence="13">
    <location>
        <begin position="12"/>
        <end position="14"/>
    </location>
    <ligand>
        <name>substrate</name>
    </ligand>
</feature>